<sequence>MLSLMTAALSLLPAASATTVSGRETARGTTTYSDTFTINLDSIMVIRSGLTHYWFGEAIVYGELCMYEDSWSAGWTTVFEDDIYNYGVIVIDDSYAWAGETFSANGGTFYNSGYFFVDGHNSGLGESNYKISAANTFNNDGGLISMQQASGSASVTLGDSYLRNTGTICLEYANWEQSATVTDTGCISINSGGQLTIDNLANDPVADQTIYLQNTTSILSIGGYSANTLLVRGFGSSNVISFPYGITSNTYNATSGIVAVATSGGTYYIDIGHYYNSTPLRMMIKV</sequence>
<evidence type="ECO:0000259" key="6">
    <source>
        <dbReference type="Pfam" id="PF11765"/>
    </source>
</evidence>
<feature type="domain" description="Hyphally-regulated cell wall protein N-terminal" evidence="6">
    <location>
        <begin position="10"/>
        <end position="282"/>
    </location>
</feature>
<proteinExistence type="predicted"/>
<evidence type="ECO:0000256" key="3">
    <source>
        <dbReference type="ARBA" id="ARBA00022729"/>
    </source>
</evidence>
<dbReference type="Pfam" id="PF11765">
    <property type="entry name" value="Hyphal_reg_CWP"/>
    <property type="match status" value="1"/>
</dbReference>
<dbReference type="EMBL" id="HE650823">
    <property type="protein sequence ID" value="CCF57262.1"/>
    <property type="molecule type" value="Genomic_DNA"/>
</dbReference>
<dbReference type="OrthoDB" id="4022214at2759"/>
<evidence type="ECO:0000256" key="2">
    <source>
        <dbReference type="ARBA" id="ARBA00022525"/>
    </source>
</evidence>
<comment type="subcellular location">
    <subcellularLocation>
        <location evidence="1">Secreted</location>
    </subcellularLocation>
</comment>
<dbReference type="InParanoid" id="H2ASB2"/>
<evidence type="ECO:0000256" key="1">
    <source>
        <dbReference type="ARBA" id="ARBA00004613"/>
    </source>
</evidence>
<dbReference type="Proteomes" id="UP000005220">
    <property type="component" value="Chromosome 3"/>
</dbReference>
<dbReference type="KEGG" id="kaf:KAFR_0C02690"/>
<keyword evidence="8" id="KW-1185">Reference proteome</keyword>
<dbReference type="GO" id="GO:0005576">
    <property type="term" value="C:extracellular region"/>
    <property type="evidence" value="ECO:0007669"/>
    <property type="project" value="UniProtKB-SubCell"/>
</dbReference>
<evidence type="ECO:0000256" key="5">
    <source>
        <dbReference type="SAM" id="SignalP"/>
    </source>
</evidence>
<dbReference type="GeneID" id="13885181"/>
<dbReference type="HOGENOM" id="CLU_973380_0_0_1"/>
<feature type="chain" id="PRO_5003559235" description="Hyphally-regulated cell wall protein N-terminal domain-containing protein" evidence="5">
    <location>
        <begin position="18"/>
        <end position="286"/>
    </location>
</feature>
<accession>H2ASB2</accession>
<keyword evidence="4" id="KW-0325">Glycoprotein</keyword>
<dbReference type="STRING" id="1071382.H2ASB2"/>
<dbReference type="GO" id="GO:0009277">
    <property type="term" value="C:fungal-type cell wall"/>
    <property type="evidence" value="ECO:0007669"/>
    <property type="project" value="UniProtKB-ARBA"/>
</dbReference>
<keyword evidence="2" id="KW-0964">Secreted</keyword>
<organism evidence="7 8">
    <name type="scientific">Kazachstania africana (strain ATCC 22294 / BCRC 22015 / CBS 2517 / CECT 1963 / NBRC 1671 / NRRL Y-8276)</name>
    <name type="common">Yeast</name>
    <name type="synonym">Kluyveromyces africanus</name>
    <dbReference type="NCBI Taxonomy" id="1071382"/>
    <lineage>
        <taxon>Eukaryota</taxon>
        <taxon>Fungi</taxon>
        <taxon>Dikarya</taxon>
        <taxon>Ascomycota</taxon>
        <taxon>Saccharomycotina</taxon>
        <taxon>Saccharomycetes</taxon>
        <taxon>Saccharomycetales</taxon>
        <taxon>Saccharomycetaceae</taxon>
        <taxon>Kazachstania</taxon>
    </lineage>
</organism>
<protein>
    <recommendedName>
        <fullName evidence="6">Hyphally-regulated cell wall protein N-terminal domain-containing protein</fullName>
    </recommendedName>
</protein>
<dbReference type="InterPro" id="IPR021031">
    <property type="entry name" value="Hyphal-reg_cell_wall_N"/>
</dbReference>
<keyword evidence="3 5" id="KW-0732">Signal</keyword>
<evidence type="ECO:0000313" key="8">
    <source>
        <dbReference type="Proteomes" id="UP000005220"/>
    </source>
</evidence>
<dbReference type="AlphaFoldDB" id="H2ASB2"/>
<name>H2ASB2_KAZAF</name>
<evidence type="ECO:0000256" key="4">
    <source>
        <dbReference type="ARBA" id="ARBA00023180"/>
    </source>
</evidence>
<gene>
    <name evidence="7" type="primary">KAFR0C02690</name>
    <name evidence="7" type="ORF">KAFR_0C02690</name>
</gene>
<feature type="signal peptide" evidence="5">
    <location>
        <begin position="1"/>
        <end position="17"/>
    </location>
</feature>
<evidence type="ECO:0000313" key="7">
    <source>
        <dbReference type="EMBL" id="CCF57262.1"/>
    </source>
</evidence>
<dbReference type="RefSeq" id="XP_003956397.1">
    <property type="nucleotide sequence ID" value="XM_003956348.1"/>
</dbReference>
<reference evidence="7 8" key="1">
    <citation type="journal article" date="2011" name="Proc. Natl. Acad. Sci. U.S.A.">
        <title>Evolutionary erosion of yeast sex chromosomes by mating-type switching accidents.</title>
        <authorList>
            <person name="Gordon J.L."/>
            <person name="Armisen D."/>
            <person name="Proux-Wera E."/>
            <person name="Oheigeartaigh S.S."/>
            <person name="Byrne K.P."/>
            <person name="Wolfe K.H."/>
        </authorList>
    </citation>
    <scope>NUCLEOTIDE SEQUENCE [LARGE SCALE GENOMIC DNA]</scope>
    <source>
        <strain evidence="8">ATCC 22294 / BCRC 22015 / CBS 2517 / CECT 1963 / NBRC 1671 / NRRL Y-8276</strain>
    </source>
</reference>